<feature type="transmembrane region" description="Helical" evidence="1">
    <location>
        <begin position="160"/>
        <end position="183"/>
    </location>
</feature>
<evidence type="ECO:0000313" key="2">
    <source>
        <dbReference type="Proteomes" id="UP000887566"/>
    </source>
</evidence>
<protein>
    <submittedName>
        <fullName evidence="3">Uncharacterized protein</fullName>
    </submittedName>
</protein>
<keyword evidence="1" id="KW-0812">Transmembrane</keyword>
<dbReference type="WBParaSite" id="PSAMB.scaffold3238size19142.g20827.t2">
    <property type="protein sequence ID" value="PSAMB.scaffold3238size19142.g20827.t2"/>
    <property type="gene ID" value="PSAMB.scaffold3238size19142.g20827"/>
</dbReference>
<evidence type="ECO:0000313" key="3">
    <source>
        <dbReference type="WBParaSite" id="PSAMB.scaffold3238size19142.g20827.t2"/>
    </source>
</evidence>
<organism evidence="2 3">
    <name type="scientific">Plectus sambesii</name>
    <dbReference type="NCBI Taxonomy" id="2011161"/>
    <lineage>
        <taxon>Eukaryota</taxon>
        <taxon>Metazoa</taxon>
        <taxon>Ecdysozoa</taxon>
        <taxon>Nematoda</taxon>
        <taxon>Chromadorea</taxon>
        <taxon>Plectida</taxon>
        <taxon>Plectina</taxon>
        <taxon>Plectoidea</taxon>
        <taxon>Plectidae</taxon>
        <taxon>Plectus</taxon>
    </lineage>
</organism>
<keyword evidence="1" id="KW-1133">Transmembrane helix</keyword>
<reference evidence="3" key="1">
    <citation type="submission" date="2022-11" db="UniProtKB">
        <authorList>
            <consortium name="WormBaseParasite"/>
        </authorList>
    </citation>
    <scope>IDENTIFICATION</scope>
</reference>
<keyword evidence="1" id="KW-0472">Membrane</keyword>
<keyword evidence="2" id="KW-1185">Reference proteome</keyword>
<sequence length="575" mass="65660">MQRSRSYDDVYLAVESDAYEYSMRRIQSTAQMTSNSGSFEDYNYAYQEPQVMSQALRDYSTNELLSVLRSLGDESFCEGSIVVFPEDATGRRARISISEITAEIIARRDQRPPSINHRYNYCSFDEEFDSPSPSKPFSLLFFWLAAATILKKVRAKYCSIMIAVFIMVILSLVLLSIIVPIVVTSLQEEPFPTSSSNESGTDQSILLMKNQSTSTVTSTSTSRQINVGLDCTSEPAHFGLACDYAAVMIRYDKVEDKALLTLNARPVDEQYCHGENTSLVVHQLKLDKCAVSSQQKWLPSKNLCGEEAKQIWCQRHSLHGPMMYCYCKNNVTVMSWTRAYINDWYEDTDNKWPCGMWIYNGINKDGKKVAIAKYCTVRYYDNTAPMWLKTVNKTDSTQILVQDYPTALLHTTTVDEDTNTWAGIYKTSLKDTFCLCDFELSSVTKRRCFDLKSFPALPGVNHIFHHLLSMWDNNWLVVRHEEFMVNETKIQFVAAQSYDRYGQLLGQTSVIQYEQLFPNIHLPGYESVNDPTIMVNKDLHCNQLLLVYQTGFNDRSPQTAINATVAILSFDFLQT</sequence>
<proteinExistence type="predicted"/>
<accession>A0A914W7K6</accession>
<evidence type="ECO:0000256" key="1">
    <source>
        <dbReference type="SAM" id="Phobius"/>
    </source>
</evidence>
<dbReference type="Proteomes" id="UP000887566">
    <property type="component" value="Unplaced"/>
</dbReference>
<dbReference type="AlphaFoldDB" id="A0A914W7K6"/>
<name>A0A914W7K6_9BILA</name>